<dbReference type="Pfam" id="PF00072">
    <property type="entry name" value="Response_reg"/>
    <property type="match status" value="2"/>
</dbReference>
<evidence type="ECO:0000313" key="7">
    <source>
        <dbReference type="Proteomes" id="UP000827549"/>
    </source>
</evidence>
<keyword evidence="6" id="KW-0808">Transferase</keyword>
<dbReference type="GO" id="GO:0000155">
    <property type="term" value="F:phosphorelay sensor kinase activity"/>
    <property type="evidence" value="ECO:0007669"/>
    <property type="project" value="InterPro"/>
</dbReference>
<dbReference type="Gene3D" id="3.30.450.20">
    <property type="entry name" value="PAS domain"/>
    <property type="match status" value="1"/>
</dbReference>
<dbReference type="SMART" id="SM00387">
    <property type="entry name" value="HATPase_c"/>
    <property type="match status" value="2"/>
</dbReference>
<dbReference type="CDD" id="cd00082">
    <property type="entry name" value="HisKA"/>
    <property type="match status" value="2"/>
</dbReference>
<dbReference type="PANTHER" id="PTHR43547">
    <property type="entry name" value="TWO-COMPONENT HISTIDINE KINASE"/>
    <property type="match status" value="1"/>
</dbReference>
<feature type="modified residue" description="4-aspartylphosphate" evidence="2">
    <location>
        <position position="1625"/>
    </location>
</feature>
<feature type="compositionally biased region" description="Low complexity" evidence="3">
    <location>
        <begin position="570"/>
        <end position="582"/>
    </location>
</feature>
<gene>
    <name evidence="6" type="primary">tmoS_2</name>
    <name evidence="6" type="ORF">LOC62_04G006614</name>
</gene>
<dbReference type="Gene3D" id="3.30.565.10">
    <property type="entry name" value="Histidine kinase-like ATPase, C-terminal domain"/>
    <property type="match status" value="2"/>
</dbReference>
<dbReference type="InterPro" id="IPR011006">
    <property type="entry name" value="CheY-like_superfamily"/>
</dbReference>
<feature type="domain" description="Response regulatory" evidence="5">
    <location>
        <begin position="1548"/>
        <end position="1695"/>
    </location>
</feature>
<dbReference type="InterPro" id="IPR005467">
    <property type="entry name" value="His_kinase_dom"/>
</dbReference>
<feature type="compositionally biased region" description="Low complexity" evidence="3">
    <location>
        <begin position="608"/>
        <end position="624"/>
    </location>
</feature>
<dbReference type="PRINTS" id="PR00344">
    <property type="entry name" value="BCTRLSENSOR"/>
</dbReference>
<feature type="region of interest" description="Disordered" evidence="3">
    <location>
        <begin position="511"/>
        <end position="624"/>
    </location>
</feature>
<dbReference type="PROSITE" id="PS50110">
    <property type="entry name" value="RESPONSE_REGULATORY"/>
    <property type="match status" value="2"/>
</dbReference>
<dbReference type="Gene3D" id="1.10.287.130">
    <property type="match status" value="2"/>
</dbReference>
<evidence type="ECO:0000313" key="6">
    <source>
        <dbReference type="EMBL" id="WOO83133.1"/>
    </source>
</evidence>
<feature type="compositionally biased region" description="Low complexity" evidence="3">
    <location>
        <begin position="536"/>
        <end position="558"/>
    </location>
</feature>
<feature type="compositionally biased region" description="Low complexity" evidence="3">
    <location>
        <begin position="86"/>
        <end position="100"/>
    </location>
</feature>
<dbReference type="SUPFAM" id="SSF52172">
    <property type="entry name" value="CheY-like"/>
    <property type="match status" value="2"/>
</dbReference>
<name>A0AAF0YAE9_9TREE</name>
<dbReference type="InterPro" id="IPR004358">
    <property type="entry name" value="Sig_transdc_His_kin-like_C"/>
</dbReference>
<dbReference type="GeneID" id="87809836"/>
<dbReference type="Proteomes" id="UP000827549">
    <property type="component" value="Chromosome 4"/>
</dbReference>
<dbReference type="EMBL" id="CP086717">
    <property type="protein sequence ID" value="WOO83133.1"/>
    <property type="molecule type" value="Genomic_DNA"/>
</dbReference>
<dbReference type="Pfam" id="PF00512">
    <property type="entry name" value="HisKA"/>
    <property type="match status" value="1"/>
</dbReference>
<dbReference type="InterPro" id="IPR001789">
    <property type="entry name" value="Sig_transdc_resp-reg_receiver"/>
</dbReference>
<dbReference type="Gene3D" id="3.40.50.2300">
    <property type="match status" value="2"/>
</dbReference>
<dbReference type="PROSITE" id="PS50109">
    <property type="entry name" value="HIS_KIN"/>
    <property type="match status" value="2"/>
</dbReference>
<dbReference type="CDD" id="cd00156">
    <property type="entry name" value="REC"/>
    <property type="match status" value="1"/>
</dbReference>
<dbReference type="PANTHER" id="PTHR43547:SF2">
    <property type="entry name" value="HYBRID SIGNAL TRANSDUCTION HISTIDINE KINASE C"/>
    <property type="match status" value="1"/>
</dbReference>
<evidence type="ECO:0000256" key="3">
    <source>
        <dbReference type="SAM" id="MobiDB-lite"/>
    </source>
</evidence>
<feature type="domain" description="Histidine kinase" evidence="4">
    <location>
        <begin position="1189"/>
        <end position="1462"/>
    </location>
</feature>
<accession>A0AAF0YAE9</accession>
<protein>
    <submittedName>
        <fullName evidence="6">Sensor histidine kinase TmoS</fullName>
    </submittedName>
</protein>
<evidence type="ECO:0000256" key="2">
    <source>
        <dbReference type="PROSITE-ProRule" id="PRU00169"/>
    </source>
</evidence>
<keyword evidence="7" id="KW-1185">Reference proteome</keyword>
<dbReference type="Pfam" id="PF02518">
    <property type="entry name" value="HATPase_c"/>
    <property type="match status" value="2"/>
</dbReference>
<dbReference type="SMART" id="SM00388">
    <property type="entry name" value="HisKA"/>
    <property type="match status" value="2"/>
</dbReference>
<dbReference type="InterPro" id="IPR003594">
    <property type="entry name" value="HATPase_dom"/>
</dbReference>
<dbReference type="CDD" id="cd17546">
    <property type="entry name" value="REC_hyHK_CKI1_RcsC-like"/>
    <property type="match status" value="1"/>
</dbReference>
<evidence type="ECO:0000259" key="4">
    <source>
        <dbReference type="PROSITE" id="PS50109"/>
    </source>
</evidence>
<feature type="domain" description="Histidine kinase" evidence="4">
    <location>
        <begin position="743"/>
        <end position="971"/>
    </location>
</feature>
<keyword evidence="6" id="KW-0418">Kinase</keyword>
<feature type="region of interest" description="Disordered" evidence="3">
    <location>
        <begin position="62"/>
        <end position="100"/>
    </location>
</feature>
<evidence type="ECO:0000259" key="5">
    <source>
        <dbReference type="PROSITE" id="PS50110"/>
    </source>
</evidence>
<dbReference type="InterPro" id="IPR036890">
    <property type="entry name" value="HATPase_C_sf"/>
</dbReference>
<sequence>MPELPYTYLEAYPYPACVLRVRSPNVDPTVAAASRENVRGPEDLDKMSELWIDEQTRHRVAVAQNDSGTGGHARTPTRPLGEPAMPSSERSTTPPRPPQSRLLQAVQTPYVGEIPPTIRKVAPVSAPLASTMKILWENVHMNRLTLGRPIASLMDSHMAAGLQEWAETDQIVGFEILSPSTVLTLKMSATGMSVDVVKSRLPVEPGSPWACVVLTAVAPARVDEDMVKPGARFQNRLLAPPYTLQGPNAMSIETLPPDTVSFLMPYRRRTRNSLVYNDDGRRYNLTKQCHLLMDEVDWSETVLGPKADWPVEILATASIAFSSFTQDCVYVGKDLIMIYNQKYSVMVEHPKSFGRPMKEVWAPLWSVLGPLMMHVYGGDPVHRENDLVLHQRNDRGKFIERYQSYSLIPIVHHAKKEVIGIYNPSLDTTEKVLAERRLGTTKDLVEMVSLARTTEAFFEQVAAALEGNPADAPFAILYSLAKKETGSDEHTEISLQLRSTVAPTFLKYKIPKSRRTSPSGQPTFTDVSGEDGAVRANPASADPAPAPSPEAAARLPSESRAKASAPLRRSPSAVSTSSVGSPLPVPVPGSPGFQSPLGSHTPSPRTGSPVAAAPATMPVPTATSTNPTVPWPFEEALSTRQCLVVDNIQALIQGFPVRQWTELPDLAVVVPISSEGSEETPSGVMVLGLNLYRPLDPDYEEWVQVLRGHISLGLGSVKALEEEVSRREERAKLERAKATWFRGSAHELRSPLTLISVPLEELSYTKLAPGQTGKLAMARRNVQRLESLVNSLLNFMGLESGQVETSFIPTRLETFVGDIMDLFRPAIKTLKYINFVLEVDSDSAAPPTMVNVDRVLLEMVVSNLLMNALKYTHMGTVKLKVWFDPLYANICVSDTGHGIPASEVESVTDPSHRAETSLQDRGANVTGVGLALVNEIVLLHGGELIVESTTAAESVSNKHGSTFTARLSLDLPPTEGADTSTIRSPFGAFARQCAREIADWIHEDDDEKTSNGSKGSGSTGGLSLPGLMFASEDVLLVVDPSVDMRDLLRSMFSTFCTVLEAPDAEHALELIAATPPHLVLCDNGLQGAGQTTMDLLTAVRTSPATRFVPFVIMSDDDQSRVEAFIAGADDYLAKPVGSKELVLRVHLHMQMGKKRAKLQQMFEEQLLDVERRRIEAEESREQQEFLVDLISHEIRTPVSAILQCSQLARQNLAALREQLRFSGDRGFHPTPSLLDDLEEDVEALDSIYQCGLVQERIAGDILSLASIQQDMLSFHDVHVDIRQGGKKMVSVFANEARMKKIDLVVEFGDSLDATGVSAILTDPVRLGQVVTNLISNAIRFTAVSPVRRVVVTFDISFDSPVNGHYNIPPPSGRLPPIGIESEPEVYLYVSVSDTGPGITPEEQTVLFQRFHQGNSTIHTRFGGTGLGLFLCKSLTELLGGGIEVDSTIGKGTTFRFAVKTRAVGINQRISPGADSGIGSVPGSDKHAPSVLSDLSPPLTKAPADSPGIFAPTPSPGIGLGVSLGSGGVPLSSPELAILATPDGGPTLNVLIVEDNEINQRVLKRQLVKCGLTCDVASNGKEALVALFDASRPERFRSSPRPDGDRAPPMFENKPKRAAYDIVLMDLEMPVMDGLTALHHIREAEKQGTLRSQLVFALTGNAREGQVDRAFAAGMDDVVIKPYRLPDLVAKMREAVAHHRVRLEAVTATAQMMRS</sequence>
<feature type="compositionally biased region" description="Polar residues" evidence="3">
    <location>
        <begin position="516"/>
        <end position="526"/>
    </location>
</feature>
<dbReference type="SMART" id="SM00448">
    <property type="entry name" value="REC"/>
    <property type="match status" value="2"/>
</dbReference>
<proteinExistence type="predicted"/>
<feature type="compositionally biased region" description="Polar residues" evidence="3">
    <location>
        <begin position="596"/>
        <end position="606"/>
    </location>
</feature>
<dbReference type="SUPFAM" id="SSF55874">
    <property type="entry name" value="ATPase domain of HSP90 chaperone/DNA topoisomerase II/histidine kinase"/>
    <property type="match status" value="2"/>
</dbReference>
<dbReference type="InterPro" id="IPR036097">
    <property type="entry name" value="HisK_dim/P_sf"/>
</dbReference>
<reference evidence="6" key="1">
    <citation type="submission" date="2023-10" db="EMBL/GenBank/DDBJ databases">
        <authorList>
            <person name="Noh H."/>
        </authorList>
    </citation>
    <scope>NUCLEOTIDE SEQUENCE</scope>
    <source>
        <strain evidence="6">DUCC4014</strain>
    </source>
</reference>
<feature type="modified residue" description="4-aspartylphosphate" evidence="2">
    <location>
        <position position="1082"/>
    </location>
</feature>
<dbReference type="RefSeq" id="XP_062629165.1">
    <property type="nucleotide sequence ID" value="XM_062773181.1"/>
</dbReference>
<keyword evidence="1 2" id="KW-0597">Phosphoprotein</keyword>
<feature type="domain" description="Response regulatory" evidence="5">
    <location>
        <begin position="1034"/>
        <end position="1149"/>
    </location>
</feature>
<feature type="region of interest" description="Disordered" evidence="3">
    <location>
        <begin position="1473"/>
        <end position="1494"/>
    </location>
</feature>
<dbReference type="SUPFAM" id="SSF47384">
    <property type="entry name" value="Homodimeric domain of signal transducing histidine kinase"/>
    <property type="match status" value="2"/>
</dbReference>
<dbReference type="InterPro" id="IPR003661">
    <property type="entry name" value="HisK_dim/P_dom"/>
</dbReference>
<organism evidence="6 7">
    <name type="scientific">Vanrija pseudolonga</name>
    <dbReference type="NCBI Taxonomy" id="143232"/>
    <lineage>
        <taxon>Eukaryota</taxon>
        <taxon>Fungi</taxon>
        <taxon>Dikarya</taxon>
        <taxon>Basidiomycota</taxon>
        <taxon>Agaricomycotina</taxon>
        <taxon>Tremellomycetes</taxon>
        <taxon>Trichosporonales</taxon>
        <taxon>Trichosporonaceae</taxon>
        <taxon>Vanrija</taxon>
    </lineage>
</organism>
<dbReference type="FunFam" id="3.40.50.2300:FF:000307">
    <property type="entry name" value="Receptor-like histidine kinase BpdS"/>
    <property type="match status" value="1"/>
</dbReference>
<evidence type="ECO:0000256" key="1">
    <source>
        <dbReference type="ARBA" id="ARBA00022553"/>
    </source>
</evidence>